<accession>A0A2A8BYP9</accession>
<organism evidence="2 3">
    <name type="scientific">Bacillus pseudomycoides</name>
    <dbReference type="NCBI Taxonomy" id="64104"/>
    <lineage>
        <taxon>Bacteria</taxon>
        <taxon>Bacillati</taxon>
        <taxon>Bacillota</taxon>
        <taxon>Bacilli</taxon>
        <taxon>Bacillales</taxon>
        <taxon>Bacillaceae</taxon>
        <taxon>Bacillus</taxon>
        <taxon>Bacillus cereus group</taxon>
    </lineage>
</organism>
<reference evidence="2 3" key="1">
    <citation type="submission" date="2017-09" db="EMBL/GenBank/DDBJ databases">
        <title>Large-scale bioinformatics analysis of Bacillus genomes uncovers conserved roles of natural products in bacterial physiology.</title>
        <authorList>
            <consortium name="Agbiome Team Llc"/>
            <person name="Bleich R.M."/>
            <person name="Grubbs K.J."/>
            <person name="Santa Maria K.C."/>
            <person name="Allen S.E."/>
            <person name="Farag S."/>
            <person name="Shank E.A."/>
            <person name="Bowers A."/>
        </authorList>
    </citation>
    <scope>NUCLEOTIDE SEQUENCE [LARGE SCALE GENOMIC DNA]</scope>
    <source>
        <strain evidence="2 3">AFS009893</strain>
    </source>
</reference>
<gene>
    <name evidence="2" type="ORF">CN613_25630</name>
</gene>
<dbReference type="Gene3D" id="1.10.10.10">
    <property type="entry name" value="Winged helix-like DNA-binding domain superfamily/Winged helix DNA-binding domain"/>
    <property type="match status" value="1"/>
</dbReference>
<dbReference type="Proteomes" id="UP000219775">
    <property type="component" value="Unassembled WGS sequence"/>
</dbReference>
<proteinExistence type="predicted"/>
<sequence>MSRYDGLEVLENSSKYGGYMSITNYSFAFMYRVANAGIVSLERMAVAMDMLTFKHGEERPHTSQDTFANRFGCSVKSIKAAVKDLKTSGLINIFKKGRSNSYDLSPLLKCLASFVEHVHAGKEFCINRLIEDVLSGVYVPERVQEEEQPAEPVFDEVITAALDTLSEADRKAAIPIIEEHGNKMSSESVVHYIEGAIGKERFGGYLNKCMEGGSDEQVKQQQDAAAKPKPQPKQNFGKKPVRNEPNVDWLQKRKEEDEAKQEQYILFTKTYGKYTQDLYKEVHNEEAFKHQGSFITWFKEEVKNHEGNTETFDNWCYKEQHRKLLEHLGRKHA</sequence>
<dbReference type="InterPro" id="IPR036388">
    <property type="entry name" value="WH-like_DNA-bd_sf"/>
</dbReference>
<evidence type="ECO:0000313" key="2">
    <source>
        <dbReference type="EMBL" id="PEM65327.1"/>
    </source>
</evidence>
<evidence type="ECO:0000256" key="1">
    <source>
        <dbReference type="SAM" id="MobiDB-lite"/>
    </source>
</evidence>
<dbReference type="EMBL" id="NUDP01000117">
    <property type="protein sequence ID" value="PEM65327.1"/>
    <property type="molecule type" value="Genomic_DNA"/>
</dbReference>
<feature type="region of interest" description="Disordered" evidence="1">
    <location>
        <begin position="213"/>
        <end position="245"/>
    </location>
</feature>
<comment type="caution">
    <text evidence="2">The sequence shown here is derived from an EMBL/GenBank/DDBJ whole genome shotgun (WGS) entry which is preliminary data.</text>
</comment>
<dbReference type="RefSeq" id="WP_098129094.1">
    <property type="nucleotide sequence ID" value="NZ_NUDP01000117.1"/>
</dbReference>
<evidence type="ECO:0000313" key="3">
    <source>
        <dbReference type="Proteomes" id="UP000219775"/>
    </source>
</evidence>
<feature type="compositionally biased region" description="Low complexity" evidence="1">
    <location>
        <begin position="219"/>
        <end position="234"/>
    </location>
</feature>
<protein>
    <recommendedName>
        <fullName evidence="4">Helix-turn-helix domain-containing protein</fullName>
    </recommendedName>
</protein>
<name>A0A2A8BYP9_9BACI</name>
<dbReference type="AlphaFoldDB" id="A0A2A8BYP9"/>
<evidence type="ECO:0008006" key="4">
    <source>
        <dbReference type="Google" id="ProtNLM"/>
    </source>
</evidence>